<dbReference type="InterPro" id="IPR027417">
    <property type="entry name" value="P-loop_NTPase"/>
</dbReference>
<dbReference type="Pfam" id="PF00005">
    <property type="entry name" value="ABC_tran"/>
    <property type="match status" value="1"/>
</dbReference>
<gene>
    <name evidence="5" type="ORF">Air01nite_45360</name>
</gene>
<dbReference type="InterPro" id="IPR003593">
    <property type="entry name" value="AAA+_ATPase"/>
</dbReference>
<protein>
    <submittedName>
        <fullName evidence="5">ABC transporter ATP-binding protein</fullName>
    </submittedName>
</protein>
<keyword evidence="3 5" id="KW-0067">ATP-binding</keyword>
<evidence type="ECO:0000313" key="5">
    <source>
        <dbReference type="EMBL" id="GIF58441.1"/>
    </source>
</evidence>
<evidence type="ECO:0000256" key="3">
    <source>
        <dbReference type="ARBA" id="ARBA00022840"/>
    </source>
</evidence>
<evidence type="ECO:0000256" key="1">
    <source>
        <dbReference type="ARBA" id="ARBA00022448"/>
    </source>
</evidence>
<dbReference type="InterPro" id="IPR017911">
    <property type="entry name" value="MacB-like_ATP-bd"/>
</dbReference>
<dbReference type="CDD" id="cd03255">
    <property type="entry name" value="ABC_MJ0796_LolCDE_FtsE"/>
    <property type="match status" value="1"/>
</dbReference>
<proteinExistence type="predicted"/>
<keyword evidence="2" id="KW-0547">Nucleotide-binding</keyword>
<dbReference type="InterPro" id="IPR003439">
    <property type="entry name" value="ABC_transporter-like_ATP-bd"/>
</dbReference>
<evidence type="ECO:0000259" key="4">
    <source>
        <dbReference type="PROSITE" id="PS50893"/>
    </source>
</evidence>
<dbReference type="PROSITE" id="PS00211">
    <property type="entry name" value="ABC_TRANSPORTER_1"/>
    <property type="match status" value="1"/>
</dbReference>
<comment type="caution">
    <text evidence="5">The sequence shown here is derived from an EMBL/GenBank/DDBJ whole genome shotgun (WGS) entry which is preliminary data.</text>
</comment>
<dbReference type="PROSITE" id="PS50893">
    <property type="entry name" value="ABC_TRANSPORTER_2"/>
    <property type="match status" value="1"/>
</dbReference>
<dbReference type="Gene3D" id="3.40.50.300">
    <property type="entry name" value="P-loop containing nucleotide triphosphate hydrolases"/>
    <property type="match status" value="1"/>
</dbReference>
<dbReference type="PANTHER" id="PTHR24220:SF685">
    <property type="entry name" value="ABC TRANSPORTER RELATED"/>
    <property type="match status" value="1"/>
</dbReference>
<dbReference type="EMBL" id="BONC01000033">
    <property type="protein sequence ID" value="GIF58441.1"/>
    <property type="molecule type" value="Genomic_DNA"/>
</dbReference>
<dbReference type="InterPro" id="IPR017871">
    <property type="entry name" value="ABC_transporter-like_CS"/>
</dbReference>
<keyword evidence="1" id="KW-0813">Transport</keyword>
<dbReference type="PANTHER" id="PTHR24220">
    <property type="entry name" value="IMPORT ATP-BINDING PROTEIN"/>
    <property type="match status" value="1"/>
</dbReference>
<dbReference type="SUPFAM" id="SSF52540">
    <property type="entry name" value="P-loop containing nucleoside triphosphate hydrolases"/>
    <property type="match status" value="1"/>
</dbReference>
<evidence type="ECO:0000256" key="2">
    <source>
        <dbReference type="ARBA" id="ARBA00022741"/>
    </source>
</evidence>
<name>A0ABQ4C6N1_9ACTN</name>
<dbReference type="InterPro" id="IPR015854">
    <property type="entry name" value="ABC_transpr_LolD-like"/>
</dbReference>
<evidence type="ECO:0000313" key="6">
    <source>
        <dbReference type="Proteomes" id="UP000624325"/>
    </source>
</evidence>
<keyword evidence="6" id="KW-1185">Reference proteome</keyword>
<organism evidence="5 6">
    <name type="scientific">Asanoa iriomotensis</name>
    <dbReference type="NCBI Taxonomy" id="234613"/>
    <lineage>
        <taxon>Bacteria</taxon>
        <taxon>Bacillati</taxon>
        <taxon>Actinomycetota</taxon>
        <taxon>Actinomycetes</taxon>
        <taxon>Micromonosporales</taxon>
        <taxon>Micromonosporaceae</taxon>
        <taxon>Asanoa</taxon>
    </lineage>
</organism>
<dbReference type="GO" id="GO:0005524">
    <property type="term" value="F:ATP binding"/>
    <property type="evidence" value="ECO:0007669"/>
    <property type="project" value="UniProtKB-KW"/>
</dbReference>
<sequence>MCGRPPAGSLDGMTMTTGTRRAEAVLLREVRRTYGTGDAAVTALAGVSVGFRSGSFTAVMGPSGSGKSTLLHCAAGLDRPTAGTVTIGGTDLGGLSEHRLTTLRRDLVGFVFQEFNLVSALTAAQNVALPLRLAGRRPDPADVAAAVASVGLAQRGAHRPSELSGGQQQRVAIARALVTRPAVVFADEPTGALDLRSSRHVLGLLRAAVHEQGQTVVMVTHDPLAAAYADRVLFLADGHLVDELTGPGTPGDAGFAAEVAARMARLEA</sequence>
<dbReference type="SMART" id="SM00382">
    <property type="entry name" value="AAA"/>
    <property type="match status" value="1"/>
</dbReference>
<feature type="domain" description="ABC transporter" evidence="4">
    <location>
        <begin position="25"/>
        <end position="262"/>
    </location>
</feature>
<dbReference type="Proteomes" id="UP000624325">
    <property type="component" value="Unassembled WGS sequence"/>
</dbReference>
<accession>A0ABQ4C6N1</accession>
<reference evidence="5 6" key="1">
    <citation type="submission" date="2021-01" db="EMBL/GenBank/DDBJ databases">
        <title>Whole genome shotgun sequence of Asanoa iriomotensis NBRC 100142.</title>
        <authorList>
            <person name="Komaki H."/>
            <person name="Tamura T."/>
        </authorList>
    </citation>
    <scope>NUCLEOTIDE SEQUENCE [LARGE SCALE GENOMIC DNA]</scope>
    <source>
        <strain evidence="5 6">NBRC 100142</strain>
    </source>
</reference>